<dbReference type="OrthoDB" id="3061891at2759"/>
<comment type="caution">
    <text evidence="2">The sequence shown here is derived from an EMBL/GenBank/DDBJ whole genome shotgun (WGS) entry which is preliminary data.</text>
</comment>
<dbReference type="EMBL" id="JABCKV010000164">
    <property type="protein sequence ID" value="KAG5642707.1"/>
    <property type="molecule type" value="Genomic_DNA"/>
</dbReference>
<sequence>MNDNFSDTRAPQEEKLEIFSAFFASRKESHLRTEAEETDKDRQARLDRERNPPTALTKVFTWEELFDEMGTYKRIAISRWQRTQALDLYRPDQKRYNPYCNEWDCCDELGDIPDSEEASAYSPSTRVDDITETDNSSGSLTPRHLNGRASEACTPVAFQPPPAPDSVRNSLAFMADIWQQEIFEILDRSYGCTPPLPITLYIAPQFSEIELKNTLRAFGKTWEHSFLYAHLKPAARLTLFAYFRSLVHEKEGPPSACDLHRANRHI</sequence>
<gene>
    <name evidence="2" type="ORF">DXG03_002310</name>
</gene>
<evidence type="ECO:0000313" key="2">
    <source>
        <dbReference type="EMBL" id="KAG5642707.1"/>
    </source>
</evidence>
<reference evidence="2" key="1">
    <citation type="submission" date="2020-07" db="EMBL/GenBank/DDBJ databases">
        <authorList>
            <person name="Nieuwenhuis M."/>
            <person name="Van De Peppel L.J.J."/>
        </authorList>
    </citation>
    <scope>NUCLEOTIDE SEQUENCE</scope>
    <source>
        <strain evidence="2">AP01</strain>
        <tissue evidence="2">Mycelium</tissue>
    </source>
</reference>
<feature type="region of interest" description="Disordered" evidence="1">
    <location>
        <begin position="30"/>
        <end position="52"/>
    </location>
</feature>
<accession>A0A9P7G267</accession>
<evidence type="ECO:0000256" key="1">
    <source>
        <dbReference type="SAM" id="MobiDB-lite"/>
    </source>
</evidence>
<feature type="compositionally biased region" description="Basic and acidic residues" evidence="1">
    <location>
        <begin position="30"/>
        <end position="51"/>
    </location>
</feature>
<protein>
    <submittedName>
        <fullName evidence="2">Uncharacterized protein</fullName>
    </submittedName>
</protein>
<reference evidence="2" key="2">
    <citation type="submission" date="2021-10" db="EMBL/GenBank/DDBJ databases">
        <title>Phylogenomics reveals ancestral predisposition of the termite-cultivated fungus Termitomyces towards a domesticated lifestyle.</title>
        <authorList>
            <person name="Auxier B."/>
            <person name="Grum-Grzhimaylo A."/>
            <person name="Cardenas M.E."/>
            <person name="Lodge J.D."/>
            <person name="Laessoe T."/>
            <person name="Pedersen O."/>
            <person name="Smith M.E."/>
            <person name="Kuyper T.W."/>
            <person name="Franco-Molano E.A."/>
            <person name="Baroni T.J."/>
            <person name="Aanen D.K."/>
        </authorList>
    </citation>
    <scope>NUCLEOTIDE SEQUENCE</scope>
    <source>
        <strain evidence="2">AP01</strain>
        <tissue evidence="2">Mycelium</tissue>
    </source>
</reference>
<organism evidence="2 3">
    <name type="scientific">Asterophora parasitica</name>
    <dbReference type="NCBI Taxonomy" id="117018"/>
    <lineage>
        <taxon>Eukaryota</taxon>
        <taxon>Fungi</taxon>
        <taxon>Dikarya</taxon>
        <taxon>Basidiomycota</taxon>
        <taxon>Agaricomycotina</taxon>
        <taxon>Agaricomycetes</taxon>
        <taxon>Agaricomycetidae</taxon>
        <taxon>Agaricales</taxon>
        <taxon>Tricholomatineae</taxon>
        <taxon>Lyophyllaceae</taxon>
        <taxon>Asterophora</taxon>
    </lineage>
</organism>
<evidence type="ECO:0000313" key="3">
    <source>
        <dbReference type="Proteomes" id="UP000775547"/>
    </source>
</evidence>
<name>A0A9P7G267_9AGAR</name>
<feature type="region of interest" description="Disordered" evidence="1">
    <location>
        <begin position="114"/>
        <end position="142"/>
    </location>
</feature>
<keyword evidence="3" id="KW-1185">Reference proteome</keyword>
<dbReference type="Proteomes" id="UP000775547">
    <property type="component" value="Unassembled WGS sequence"/>
</dbReference>
<proteinExistence type="predicted"/>
<dbReference type="AlphaFoldDB" id="A0A9P7G267"/>